<dbReference type="Proteomes" id="UP001649230">
    <property type="component" value="Chromosome"/>
</dbReference>
<dbReference type="InterPro" id="IPR036390">
    <property type="entry name" value="WH_DNA-bd_sf"/>
</dbReference>
<keyword evidence="2" id="KW-0238">DNA-binding</keyword>
<organism evidence="5 6">
    <name type="scientific">Paenibacillus hexagrammi</name>
    <dbReference type="NCBI Taxonomy" id="2908839"/>
    <lineage>
        <taxon>Bacteria</taxon>
        <taxon>Bacillati</taxon>
        <taxon>Bacillota</taxon>
        <taxon>Bacilli</taxon>
        <taxon>Bacillales</taxon>
        <taxon>Paenibacillaceae</taxon>
        <taxon>Paenibacillus</taxon>
    </lineage>
</organism>
<dbReference type="InterPro" id="IPR023187">
    <property type="entry name" value="Tscrpt_reg_MarR-type_CS"/>
</dbReference>
<evidence type="ECO:0000256" key="1">
    <source>
        <dbReference type="ARBA" id="ARBA00023015"/>
    </source>
</evidence>
<dbReference type="Gene3D" id="1.10.10.10">
    <property type="entry name" value="Winged helix-like DNA-binding domain superfamily/Winged helix DNA-binding domain"/>
    <property type="match status" value="1"/>
</dbReference>
<dbReference type="InterPro" id="IPR011991">
    <property type="entry name" value="ArsR-like_HTH"/>
</dbReference>
<reference evidence="5 6" key="1">
    <citation type="journal article" date="2024" name="Int. J. Syst. Evol. Microbiol.">
        <title>Paenibacillus hexagrammi sp. nov., a novel bacterium isolated from the gut content of Hexagrammos agrammus.</title>
        <authorList>
            <person name="Jung H.K."/>
            <person name="Kim D.G."/>
            <person name="Zin H."/>
            <person name="Park J."/>
            <person name="Jung H."/>
            <person name="Kim Y.O."/>
            <person name="Kong H.J."/>
            <person name="Kim J.W."/>
            <person name="Kim Y.S."/>
        </authorList>
    </citation>
    <scope>NUCLEOTIDE SEQUENCE [LARGE SCALE GENOMIC DNA]</scope>
    <source>
        <strain evidence="5 6">YPD9-1</strain>
    </source>
</reference>
<evidence type="ECO:0000313" key="6">
    <source>
        <dbReference type="Proteomes" id="UP001649230"/>
    </source>
</evidence>
<dbReference type="Pfam" id="PF12802">
    <property type="entry name" value="MarR_2"/>
    <property type="match status" value="1"/>
</dbReference>
<proteinExistence type="predicted"/>
<name>A0ABY3SEP0_9BACL</name>
<evidence type="ECO:0000313" key="5">
    <source>
        <dbReference type="EMBL" id="UJF31888.1"/>
    </source>
</evidence>
<dbReference type="SUPFAM" id="SSF46785">
    <property type="entry name" value="Winged helix' DNA-binding domain"/>
    <property type="match status" value="1"/>
</dbReference>
<dbReference type="PROSITE" id="PS50995">
    <property type="entry name" value="HTH_MARR_2"/>
    <property type="match status" value="1"/>
</dbReference>
<accession>A0ABY3SEP0</accession>
<dbReference type="PROSITE" id="PS01117">
    <property type="entry name" value="HTH_MARR_1"/>
    <property type="match status" value="1"/>
</dbReference>
<dbReference type="PANTHER" id="PTHR42756">
    <property type="entry name" value="TRANSCRIPTIONAL REGULATOR, MARR"/>
    <property type="match status" value="1"/>
</dbReference>
<dbReference type="CDD" id="cd00090">
    <property type="entry name" value="HTH_ARSR"/>
    <property type="match status" value="1"/>
</dbReference>
<feature type="domain" description="HTH marR-type" evidence="4">
    <location>
        <begin position="5"/>
        <end position="137"/>
    </location>
</feature>
<keyword evidence="6" id="KW-1185">Reference proteome</keyword>
<dbReference type="RefSeq" id="WP_235118233.1">
    <property type="nucleotide sequence ID" value="NZ_CP090978.1"/>
</dbReference>
<evidence type="ECO:0000256" key="3">
    <source>
        <dbReference type="ARBA" id="ARBA00023163"/>
    </source>
</evidence>
<protein>
    <submittedName>
        <fullName evidence="5">MarR family transcriptional regulator</fullName>
    </submittedName>
</protein>
<dbReference type="PRINTS" id="PR00598">
    <property type="entry name" value="HTHMARR"/>
</dbReference>
<keyword evidence="3" id="KW-0804">Transcription</keyword>
<keyword evidence="1" id="KW-0805">Transcription regulation</keyword>
<evidence type="ECO:0000259" key="4">
    <source>
        <dbReference type="PROSITE" id="PS50995"/>
    </source>
</evidence>
<gene>
    <name evidence="5" type="ORF">L0M14_19285</name>
</gene>
<evidence type="ECO:0000256" key="2">
    <source>
        <dbReference type="ARBA" id="ARBA00023125"/>
    </source>
</evidence>
<dbReference type="InterPro" id="IPR036388">
    <property type="entry name" value="WH-like_DNA-bd_sf"/>
</dbReference>
<sequence length="148" mass="17044">MIESKNSITRWVSLLYRYGQMYIGDRLKDYDIGKGQHIFLNALYKEDGLTQEEISDYLKIDKGTTAKALKKLEEQGYITRKASEKDKRCNHVYLTDKALGIKGDVRAVLTGWTERLTQEFTEEEKQMAHRILEKMGSNAAKFAANSEN</sequence>
<dbReference type="PANTHER" id="PTHR42756:SF2">
    <property type="entry name" value="MARR FAMILY REGULATORY PROTEIN"/>
    <property type="match status" value="1"/>
</dbReference>
<dbReference type="SMART" id="SM00347">
    <property type="entry name" value="HTH_MARR"/>
    <property type="match status" value="1"/>
</dbReference>
<dbReference type="InterPro" id="IPR000835">
    <property type="entry name" value="HTH_MarR-typ"/>
</dbReference>
<dbReference type="EMBL" id="CP090978">
    <property type="protein sequence ID" value="UJF31888.1"/>
    <property type="molecule type" value="Genomic_DNA"/>
</dbReference>